<dbReference type="RefSeq" id="WP_187586121.1">
    <property type="nucleotide sequence ID" value="NZ_JACLHY010000017.1"/>
</dbReference>
<dbReference type="Pfam" id="PF00072">
    <property type="entry name" value="Response_reg"/>
    <property type="match status" value="1"/>
</dbReference>
<dbReference type="InterPro" id="IPR011006">
    <property type="entry name" value="CheY-like_superfamily"/>
</dbReference>
<dbReference type="EMBL" id="JACLHY010000017">
    <property type="protein sequence ID" value="MBC8769367.1"/>
    <property type="molecule type" value="Genomic_DNA"/>
</dbReference>
<dbReference type="SMART" id="SM00448">
    <property type="entry name" value="REC"/>
    <property type="match status" value="1"/>
</dbReference>
<dbReference type="Proteomes" id="UP000618952">
    <property type="component" value="Unassembled WGS sequence"/>
</dbReference>
<dbReference type="SUPFAM" id="SSF52172">
    <property type="entry name" value="CheY-like"/>
    <property type="match status" value="1"/>
</dbReference>
<feature type="modified residue" description="4-aspartylphosphate" evidence="1">
    <location>
        <position position="58"/>
    </location>
</feature>
<dbReference type="CDD" id="cd00156">
    <property type="entry name" value="REC"/>
    <property type="match status" value="1"/>
</dbReference>
<name>A0ABR7QR38_9FLAO</name>
<sequence>MKYEVLVIDDDKILCLVLNKVIESSNLPSAHIFNKANSALEYITERNTSNQNFLVFLDINMPLMNGWEFLTALNSQTLNAKVHVSIITSSIDQNNRKKANEFDCIFDFLVRPVKLEDVVKFSELPLLKPFFYFETKLEPVF</sequence>
<comment type="caution">
    <text evidence="3">The sequence shown here is derived from an EMBL/GenBank/DDBJ whole genome shotgun (WGS) entry which is preliminary data.</text>
</comment>
<dbReference type="PANTHER" id="PTHR44520:SF2">
    <property type="entry name" value="RESPONSE REGULATOR RCP1"/>
    <property type="match status" value="1"/>
</dbReference>
<proteinExistence type="predicted"/>
<keyword evidence="1" id="KW-0597">Phosphoprotein</keyword>
<organism evidence="3 4">
    <name type="scientific">Arenibacter arenosicollis</name>
    <dbReference type="NCBI Taxonomy" id="2762274"/>
    <lineage>
        <taxon>Bacteria</taxon>
        <taxon>Pseudomonadati</taxon>
        <taxon>Bacteroidota</taxon>
        <taxon>Flavobacteriia</taxon>
        <taxon>Flavobacteriales</taxon>
        <taxon>Flavobacteriaceae</taxon>
        <taxon>Arenibacter</taxon>
    </lineage>
</organism>
<dbReference type="PROSITE" id="PS50110">
    <property type="entry name" value="RESPONSE_REGULATORY"/>
    <property type="match status" value="1"/>
</dbReference>
<dbReference type="Gene3D" id="3.40.50.2300">
    <property type="match status" value="1"/>
</dbReference>
<protein>
    <submittedName>
        <fullName evidence="3">Response regulator</fullName>
    </submittedName>
</protein>
<feature type="domain" description="Response regulatory" evidence="2">
    <location>
        <begin position="4"/>
        <end position="126"/>
    </location>
</feature>
<evidence type="ECO:0000313" key="3">
    <source>
        <dbReference type="EMBL" id="MBC8769367.1"/>
    </source>
</evidence>
<dbReference type="InterPro" id="IPR001789">
    <property type="entry name" value="Sig_transdc_resp-reg_receiver"/>
</dbReference>
<keyword evidence="4" id="KW-1185">Reference proteome</keyword>
<reference evidence="3 4" key="1">
    <citation type="submission" date="2020-08" db="EMBL/GenBank/DDBJ databases">
        <title>Arenibacter gaetbuli sp. nov., isolated from a sand dune.</title>
        <authorList>
            <person name="Park S."/>
            <person name="Yoon J.-H."/>
        </authorList>
    </citation>
    <scope>NUCLEOTIDE SEQUENCE [LARGE SCALE GENOMIC DNA]</scope>
    <source>
        <strain evidence="3 4">BSSL-BM3</strain>
    </source>
</reference>
<evidence type="ECO:0000256" key="1">
    <source>
        <dbReference type="PROSITE-ProRule" id="PRU00169"/>
    </source>
</evidence>
<dbReference type="PANTHER" id="PTHR44520">
    <property type="entry name" value="RESPONSE REGULATOR RCP1-RELATED"/>
    <property type="match status" value="1"/>
</dbReference>
<evidence type="ECO:0000313" key="4">
    <source>
        <dbReference type="Proteomes" id="UP000618952"/>
    </source>
</evidence>
<accession>A0ABR7QR38</accession>
<gene>
    <name evidence="3" type="ORF">H4O18_15325</name>
</gene>
<evidence type="ECO:0000259" key="2">
    <source>
        <dbReference type="PROSITE" id="PS50110"/>
    </source>
</evidence>
<dbReference type="InterPro" id="IPR052893">
    <property type="entry name" value="TCS_response_regulator"/>
</dbReference>